<keyword evidence="3" id="KW-1185">Reference proteome</keyword>
<name>A0A5B9QM41_9BACT</name>
<protein>
    <submittedName>
        <fullName evidence="2">Uncharacterized protein</fullName>
    </submittedName>
</protein>
<dbReference type="OrthoDB" id="269091at2"/>
<keyword evidence="1" id="KW-1133">Transmembrane helix</keyword>
<proteinExistence type="predicted"/>
<evidence type="ECO:0000256" key="1">
    <source>
        <dbReference type="SAM" id="Phobius"/>
    </source>
</evidence>
<gene>
    <name evidence="2" type="ORF">UC8_08500</name>
</gene>
<reference evidence="2 3" key="1">
    <citation type="submission" date="2019-08" db="EMBL/GenBank/DDBJ databases">
        <title>Deep-cultivation of Planctomycetes and their phenomic and genomic characterization uncovers novel biology.</title>
        <authorList>
            <person name="Wiegand S."/>
            <person name="Jogler M."/>
            <person name="Boedeker C."/>
            <person name="Pinto D."/>
            <person name="Vollmers J."/>
            <person name="Rivas-Marin E."/>
            <person name="Kohn T."/>
            <person name="Peeters S.H."/>
            <person name="Heuer A."/>
            <person name="Rast P."/>
            <person name="Oberbeckmann S."/>
            <person name="Bunk B."/>
            <person name="Jeske O."/>
            <person name="Meyerdierks A."/>
            <person name="Storesund J.E."/>
            <person name="Kallscheuer N."/>
            <person name="Luecker S."/>
            <person name="Lage O.M."/>
            <person name="Pohl T."/>
            <person name="Merkel B.J."/>
            <person name="Hornburger P."/>
            <person name="Mueller R.-W."/>
            <person name="Bruemmer F."/>
            <person name="Labrenz M."/>
            <person name="Spormann A.M."/>
            <person name="Op den Camp H."/>
            <person name="Overmann J."/>
            <person name="Amann R."/>
            <person name="Jetten M.S.M."/>
            <person name="Mascher T."/>
            <person name="Medema M.H."/>
            <person name="Devos D.P."/>
            <person name="Kaster A.-K."/>
            <person name="Ovreas L."/>
            <person name="Rohde M."/>
            <person name="Galperin M.Y."/>
            <person name="Jogler C."/>
        </authorList>
    </citation>
    <scope>NUCLEOTIDE SEQUENCE [LARGE SCALE GENOMIC DNA]</scope>
    <source>
        <strain evidence="2 3">UC8</strain>
    </source>
</reference>
<evidence type="ECO:0000313" key="2">
    <source>
        <dbReference type="EMBL" id="QEG38892.1"/>
    </source>
</evidence>
<feature type="transmembrane region" description="Helical" evidence="1">
    <location>
        <begin position="12"/>
        <end position="35"/>
    </location>
</feature>
<organism evidence="2 3">
    <name type="scientific">Roseimaritima ulvae</name>
    <dbReference type="NCBI Taxonomy" id="980254"/>
    <lineage>
        <taxon>Bacteria</taxon>
        <taxon>Pseudomonadati</taxon>
        <taxon>Planctomycetota</taxon>
        <taxon>Planctomycetia</taxon>
        <taxon>Pirellulales</taxon>
        <taxon>Pirellulaceae</taxon>
        <taxon>Roseimaritima</taxon>
    </lineage>
</organism>
<dbReference type="KEGG" id="rul:UC8_08500"/>
<keyword evidence="1" id="KW-0812">Transmembrane</keyword>
<accession>A0A5B9QM41</accession>
<dbReference type="AlphaFoldDB" id="A0A5B9QM41"/>
<evidence type="ECO:0000313" key="3">
    <source>
        <dbReference type="Proteomes" id="UP000325286"/>
    </source>
</evidence>
<dbReference type="EMBL" id="CP042914">
    <property type="protein sequence ID" value="QEG38892.1"/>
    <property type="molecule type" value="Genomic_DNA"/>
</dbReference>
<sequence>MLAAEPRKSRTGLYIFVACLAGVLLLCGGPLTWWFGRQSIAHRRLEEKKAELVAREMPIGDASLEVYRERLMSKDKSEQWVQILETLESDPFTQSTTGLPILGVPEDEQPFVPGQPWAHAEDVAKFLQQWSELREDLHDVTEKTEAIWTHTEFDSFATLLPYIQTSRSASRLLTLEHIDAVRRNDSDQAYHSLLALIGVSRSMEKEPLVISQLVHVATLSVALRQLKISLELDQLSDQQLLAILEQLQQIPKAGDRYRLAVAGERAMALPVFDDPSGVGEELPRAAMGSRSIDALASLEIYEQMENIETDSLDTFYDQTQKLDERISQSFDEAGPLRRFDTILTGLTTPAMGAVGKAFIRSEMETRIAKTAIGLRLYEHQHNAWPQALDELSTLDVDLGSLQPLGGKPFGFRVADGDALLWGFDMHSDATQVPDEPIDLEALDESQREASEYWLWRLKQAD</sequence>
<keyword evidence="1" id="KW-0472">Membrane</keyword>
<dbReference type="RefSeq" id="WP_068140475.1">
    <property type="nucleotide sequence ID" value="NZ_CP042914.1"/>
</dbReference>
<dbReference type="Proteomes" id="UP000325286">
    <property type="component" value="Chromosome"/>
</dbReference>